<gene>
    <name evidence="2" type="ORF">B9J98_07930</name>
</gene>
<dbReference type="Proteomes" id="UP000244066">
    <property type="component" value="Unassembled WGS sequence"/>
</dbReference>
<name>A0A2R7Y0K9_9ARCH</name>
<dbReference type="AlphaFoldDB" id="A0A2R7Y0K9"/>
<evidence type="ECO:0000313" key="3">
    <source>
        <dbReference type="Proteomes" id="UP000244066"/>
    </source>
</evidence>
<organism evidence="2 3">
    <name type="scientific">Candidatus Terraquivivens tikiterensis</name>
    <dbReference type="NCBI Taxonomy" id="1980982"/>
    <lineage>
        <taxon>Archaea</taxon>
        <taxon>Nitrososphaerota</taxon>
        <taxon>Candidatus Wolframiiraptoraceae</taxon>
        <taxon>Candidatus Terraquivivens</taxon>
    </lineage>
</organism>
<dbReference type="InterPro" id="IPR050312">
    <property type="entry name" value="IolE/XylAMocC-like"/>
</dbReference>
<comment type="caution">
    <text evidence="2">The sequence shown here is derived from an EMBL/GenBank/DDBJ whole genome shotgun (WGS) entry which is preliminary data.</text>
</comment>
<dbReference type="EMBL" id="NDWU01000028">
    <property type="protein sequence ID" value="PUA31076.1"/>
    <property type="molecule type" value="Genomic_DNA"/>
</dbReference>
<dbReference type="Gene3D" id="3.20.20.150">
    <property type="entry name" value="Divalent-metal-dependent TIM barrel enzymes"/>
    <property type="match status" value="1"/>
</dbReference>
<dbReference type="InterPro" id="IPR036237">
    <property type="entry name" value="Xyl_isomerase-like_sf"/>
</dbReference>
<dbReference type="PANTHER" id="PTHR12110">
    <property type="entry name" value="HYDROXYPYRUVATE ISOMERASE"/>
    <property type="match status" value="1"/>
</dbReference>
<dbReference type="InterPro" id="IPR013022">
    <property type="entry name" value="Xyl_isomerase-like_TIM-brl"/>
</dbReference>
<evidence type="ECO:0000259" key="1">
    <source>
        <dbReference type="Pfam" id="PF01261"/>
    </source>
</evidence>
<protein>
    <recommendedName>
        <fullName evidence="1">Xylose isomerase-like TIM barrel domain-containing protein</fullName>
    </recommendedName>
</protein>
<reference evidence="2 3" key="1">
    <citation type="submission" date="2017-04" db="EMBL/GenBank/DDBJ databases">
        <title>Draft Aigarchaeota genome from a New Zealand hot spring.</title>
        <authorList>
            <person name="Reysenbach A.-L."/>
            <person name="Donaho J.A."/>
            <person name="Gerhart J."/>
            <person name="Kelley J.F."/>
            <person name="Kouba K."/>
            <person name="Podar M."/>
            <person name="Stott M."/>
        </authorList>
    </citation>
    <scope>NUCLEOTIDE SEQUENCE [LARGE SCALE GENOMIC DNA]</scope>
    <source>
        <strain evidence="2">NZ13_MG1</strain>
    </source>
</reference>
<dbReference type="PANTHER" id="PTHR12110:SF21">
    <property type="entry name" value="XYLOSE ISOMERASE-LIKE TIM BARREL DOMAIN-CONTAINING PROTEIN"/>
    <property type="match status" value="1"/>
</dbReference>
<evidence type="ECO:0000313" key="2">
    <source>
        <dbReference type="EMBL" id="PUA31076.1"/>
    </source>
</evidence>
<dbReference type="SUPFAM" id="SSF51658">
    <property type="entry name" value="Xylose isomerase-like"/>
    <property type="match status" value="1"/>
</dbReference>
<proteinExistence type="predicted"/>
<feature type="domain" description="Xylose isomerase-like TIM barrel" evidence="1">
    <location>
        <begin position="17"/>
        <end position="208"/>
    </location>
</feature>
<sequence>MKSVRVNAWEVIDEKPNELDVEKIQGYRRAAPSSLAINVHGPYNPLTFGHFWFKRMEVTISLAGLLRSTHVVVHAPRYENLDSTVESLEKLSHMASRFGINLLVENCMSRESAYLSGIEDFVMLFDTASSKNLGLCLDVGHAYVDGSIDGFLRRFYEKIMNVHLHDNDGLHDLHLPLDAGKVPWRRVLDVLCKRGYEGFVTLECKSKVEESLNKINEALLGRLW</sequence>
<dbReference type="Pfam" id="PF01261">
    <property type="entry name" value="AP_endonuc_2"/>
    <property type="match status" value="1"/>
</dbReference>
<accession>A0A2R7Y0K9</accession>